<reference evidence="1 2" key="1">
    <citation type="submission" date="2018-12" db="EMBL/GenBank/DDBJ databases">
        <title>Persistence of Moraxella catarrhalis in Chronic Obstructive Pulmonary Disease and Regulation of the Hag/MID Adhesin.</title>
        <authorList>
            <person name="Murphy T."/>
            <person name="Zhao X."/>
            <person name="Vyas G."/>
            <person name="Aluvathingal J."/>
            <person name="Nadendla S."/>
            <person name="Tallon L."/>
            <person name="Tettelin H."/>
        </authorList>
    </citation>
    <scope>NUCLEOTIDE SEQUENCE [LARGE SCALE GENOMIC DNA]</scope>
    <source>
        <strain evidence="1 2">173P27B1</strain>
    </source>
</reference>
<sequence>MIKQTTFKAGDLVYYPNRGTKIYELQESNSLDFLLEIKNSSTWTIFHSNGKTNGLSDMIQLFHATEDNCYLLSKLYGIEFEKPRPTPKQVIKHLLRTHEYVACYTSDSNETPSPDDVKKFITHIHNGATLPFVDAELDEWRYAIPFDIKTGEVITEIEE</sequence>
<accession>A0ABY0BLS1</accession>
<dbReference type="EMBL" id="RYER01000004">
    <property type="protein sequence ID" value="RUO17460.1"/>
    <property type="molecule type" value="Genomic_DNA"/>
</dbReference>
<gene>
    <name evidence="1" type="ORF">EJK54_1956</name>
</gene>
<evidence type="ECO:0000313" key="1">
    <source>
        <dbReference type="EMBL" id="RUO17460.1"/>
    </source>
</evidence>
<keyword evidence="2" id="KW-1185">Reference proteome</keyword>
<organism evidence="1 2">
    <name type="scientific">Moraxella catarrhalis</name>
    <name type="common">Branhamella catarrhalis</name>
    <dbReference type="NCBI Taxonomy" id="480"/>
    <lineage>
        <taxon>Bacteria</taxon>
        <taxon>Pseudomonadati</taxon>
        <taxon>Pseudomonadota</taxon>
        <taxon>Gammaproteobacteria</taxon>
        <taxon>Moraxellales</taxon>
        <taxon>Moraxellaceae</taxon>
        <taxon>Moraxella</taxon>
    </lineage>
</organism>
<dbReference type="Proteomes" id="UP000268436">
    <property type="component" value="Unassembled WGS sequence"/>
</dbReference>
<proteinExistence type="predicted"/>
<protein>
    <submittedName>
        <fullName evidence="1">Uncharacterized protein</fullName>
    </submittedName>
</protein>
<name>A0ABY0BLS1_MORCA</name>
<dbReference type="RefSeq" id="WP_126739586.1">
    <property type="nucleotide sequence ID" value="NZ_NXCF01000003.1"/>
</dbReference>
<comment type="caution">
    <text evidence="1">The sequence shown here is derived from an EMBL/GenBank/DDBJ whole genome shotgun (WGS) entry which is preliminary data.</text>
</comment>
<evidence type="ECO:0000313" key="2">
    <source>
        <dbReference type="Proteomes" id="UP000268436"/>
    </source>
</evidence>